<comment type="caution">
    <text evidence="1">The sequence shown here is derived from an EMBL/GenBank/DDBJ whole genome shotgun (WGS) entry which is preliminary data.</text>
</comment>
<dbReference type="EMBL" id="JAHUZB010000003">
    <property type="protein sequence ID" value="MBV7391000.1"/>
    <property type="molecule type" value="Genomic_DNA"/>
</dbReference>
<reference evidence="1 2" key="1">
    <citation type="submission" date="2021-06" db="EMBL/GenBank/DDBJ databases">
        <title>Enterococcus alishanensis sp. nov., a novel lactic acid bacterium isolated from fresh coffee beans.</title>
        <authorList>
            <person name="Chen Y.-S."/>
        </authorList>
    </citation>
    <scope>NUCLEOTIDE SEQUENCE [LARGE SCALE GENOMIC DNA]</scope>
    <source>
        <strain evidence="1 2">ALS3</strain>
    </source>
</reference>
<dbReference type="RefSeq" id="WP_218326030.1">
    <property type="nucleotide sequence ID" value="NZ_JAHUZB010000003.1"/>
</dbReference>
<organism evidence="1 2">
    <name type="scientific">Enterococcus alishanensis</name>
    <dbReference type="NCBI Taxonomy" id="1303817"/>
    <lineage>
        <taxon>Bacteria</taxon>
        <taxon>Bacillati</taxon>
        <taxon>Bacillota</taxon>
        <taxon>Bacilli</taxon>
        <taxon>Lactobacillales</taxon>
        <taxon>Enterococcaceae</taxon>
        <taxon>Enterococcus</taxon>
    </lineage>
</organism>
<gene>
    <name evidence="1" type="ORF">KUA55_09920</name>
</gene>
<sequence length="79" mass="9362">MTNQEATIWLKNFYQKSNSIQYNPFNNPDSQLEEFSSIETQMQIATEDFGISLEAAKNAHREMLKQEISFKVFESYHFF</sequence>
<name>A0ABS6TDL5_9ENTE</name>
<keyword evidence="2" id="KW-1185">Reference proteome</keyword>
<evidence type="ECO:0000313" key="2">
    <source>
        <dbReference type="Proteomes" id="UP000774130"/>
    </source>
</evidence>
<proteinExistence type="predicted"/>
<evidence type="ECO:0000313" key="1">
    <source>
        <dbReference type="EMBL" id="MBV7391000.1"/>
    </source>
</evidence>
<dbReference type="Proteomes" id="UP000774130">
    <property type="component" value="Unassembled WGS sequence"/>
</dbReference>
<protein>
    <submittedName>
        <fullName evidence="1">Uncharacterized protein</fullName>
    </submittedName>
</protein>
<accession>A0ABS6TDL5</accession>